<dbReference type="AlphaFoldDB" id="A0A1C3VYT7"/>
<keyword evidence="3" id="KW-1185">Reference proteome</keyword>
<accession>A0A1C3VYT7</accession>
<organism evidence="2 3">
    <name type="scientific">Rhizobium hainanense</name>
    <dbReference type="NCBI Taxonomy" id="52131"/>
    <lineage>
        <taxon>Bacteria</taxon>
        <taxon>Pseudomonadati</taxon>
        <taxon>Pseudomonadota</taxon>
        <taxon>Alphaproteobacteria</taxon>
        <taxon>Hyphomicrobiales</taxon>
        <taxon>Rhizobiaceae</taxon>
        <taxon>Rhizobium/Agrobacterium group</taxon>
        <taxon>Rhizobium</taxon>
    </lineage>
</organism>
<feature type="transmembrane region" description="Helical" evidence="1">
    <location>
        <begin position="112"/>
        <end position="135"/>
    </location>
</feature>
<name>A0A1C3VYT7_9HYPH</name>
<feature type="transmembrane region" description="Helical" evidence="1">
    <location>
        <begin position="12"/>
        <end position="29"/>
    </location>
</feature>
<dbReference type="OrthoDB" id="8403889at2"/>
<feature type="transmembrane region" description="Helical" evidence="1">
    <location>
        <begin position="74"/>
        <end position="100"/>
    </location>
</feature>
<keyword evidence="1" id="KW-0472">Membrane</keyword>
<feature type="transmembrane region" description="Helical" evidence="1">
    <location>
        <begin position="199"/>
        <end position="221"/>
    </location>
</feature>
<gene>
    <name evidence="2" type="ORF">GA0061100_109132</name>
</gene>
<dbReference type="EMBL" id="FMAC01000009">
    <property type="protein sequence ID" value="SCB32857.1"/>
    <property type="molecule type" value="Genomic_DNA"/>
</dbReference>
<feature type="transmembrane region" description="Helical" evidence="1">
    <location>
        <begin position="155"/>
        <end position="179"/>
    </location>
</feature>
<sequence length="243" mass="26063">MFKQTLSIARRNMAFYATFILCSVGASIFDEYSGGSASAGATFILMSILSMNVQNSVLRDQNFTAAAKGRKLPFAGYMFRSVALTLGGFMIMLPILVILLKLNDLGKAYVGLWATLAFLVTLTIVFSLFGTWLPARLHGTNASIGDALRRGLKRFPSTASLIFLGLAVPLVAGVIVGILASSVRGTDLIVNGQLNIPVVVASLVSNALQMIGWTYVSVLLARRYMVAEHIEPPPSTELLTALT</sequence>
<reference evidence="3" key="1">
    <citation type="submission" date="2016-08" db="EMBL/GenBank/DDBJ databases">
        <authorList>
            <person name="Varghese N."/>
            <person name="Submissions Spin"/>
        </authorList>
    </citation>
    <scope>NUCLEOTIDE SEQUENCE [LARGE SCALE GENOMIC DNA]</scope>
    <source>
        <strain evidence="3">CCBAU 57015</strain>
    </source>
</reference>
<keyword evidence="1" id="KW-1133">Transmembrane helix</keyword>
<evidence type="ECO:0000313" key="2">
    <source>
        <dbReference type="EMBL" id="SCB32857.1"/>
    </source>
</evidence>
<keyword evidence="1" id="KW-0812">Transmembrane</keyword>
<dbReference type="Proteomes" id="UP000186228">
    <property type="component" value="Unassembled WGS sequence"/>
</dbReference>
<proteinExistence type="predicted"/>
<evidence type="ECO:0000256" key="1">
    <source>
        <dbReference type="SAM" id="Phobius"/>
    </source>
</evidence>
<protein>
    <submittedName>
        <fullName evidence="2">Uncharacterized protein</fullName>
    </submittedName>
</protein>
<evidence type="ECO:0000313" key="3">
    <source>
        <dbReference type="Proteomes" id="UP000186228"/>
    </source>
</evidence>
<dbReference type="RefSeq" id="WP_075855617.1">
    <property type="nucleotide sequence ID" value="NZ_FMAC01000009.1"/>
</dbReference>
<feature type="transmembrane region" description="Helical" evidence="1">
    <location>
        <begin position="35"/>
        <end position="53"/>
    </location>
</feature>
<dbReference type="STRING" id="52131.GA0061100_109132"/>